<dbReference type="EMBL" id="RBWV01000012">
    <property type="protein sequence ID" value="RKS73729.1"/>
    <property type="molecule type" value="Genomic_DNA"/>
</dbReference>
<organism evidence="2 3">
    <name type="scientific">Motilibacter peucedani</name>
    <dbReference type="NCBI Taxonomy" id="598650"/>
    <lineage>
        <taxon>Bacteria</taxon>
        <taxon>Bacillati</taxon>
        <taxon>Actinomycetota</taxon>
        <taxon>Actinomycetes</taxon>
        <taxon>Motilibacterales</taxon>
        <taxon>Motilibacteraceae</taxon>
        <taxon>Motilibacter</taxon>
    </lineage>
</organism>
<feature type="transmembrane region" description="Helical" evidence="1">
    <location>
        <begin position="40"/>
        <end position="59"/>
    </location>
</feature>
<keyword evidence="1" id="KW-1133">Transmembrane helix</keyword>
<keyword evidence="1" id="KW-0472">Membrane</keyword>
<evidence type="ECO:0000313" key="3">
    <source>
        <dbReference type="Proteomes" id="UP000281955"/>
    </source>
</evidence>
<proteinExistence type="predicted"/>
<gene>
    <name evidence="2" type="ORF">CLV35_2217</name>
</gene>
<name>A0A420XNG1_9ACTN</name>
<keyword evidence="3" id="KW-1185">Reference proteome</keyword>
<dbReference type="InParanoid" id="A0A420XNG1"/>
<dbReference type="Proteomes" id="UP000281955">
    <property type="component" value="Unassembled WGS sequence"/>
</dbReference>
<evidence type="ECO:0000256" key="1">
    <source>
        <dbReference type="SAM" id="Phobius"/>
    </source>
</evidence>
<protein>
    <submittedName>
        <fullName evidence="2">Uncharacterized protein</fullName>
    </submittedName>
</protein>
<dbReference type="AlphaFoldDB" id="A0A420XNG1"/>
<accession>A0A420XNG1</accession>
<evidence type="ECO:0000313" key="2">
    <source>
        <dbReference type="EMBL" id="RKS73729.1"/>
    </source>
</evidence>
<reference evidence="2 3" key="1">
    <citation type="submission" date="2018-10" db="EMBL/GenBank/DDBJ databases">
        <title>Genomic Encyclopedia of Archaeal and Bacterial Type Strains, Phase II (KMG-II): from individual species to whole genera.</title>
        <authorList>
            <person name="Goeker M."/>
        </authorList>
    </citation>
    <scope>NUCLEOTIDE SEQUENCE [LARGE SCALE GENOMIC DNA]</scope>
    <source>
        <strain evidence="2 3">RP-AC37</strain>
    </source>
</reference>
<sequence>MRREASFVCVDTGEAMIKLMIEGLSQAADSSHGGGGGRPLWLVLLAVAFLVVSFVVTLVRSRRK</sequence>
<keyword evidence="1" id="KW-0812">Transmembrane</keyword>
<comment type="caution">
    <text evidence="2">The sequence shown here is derived from an EMBL/GenBank/DDBJ whole genome shotgun (WGS) entry which is preliminary data.</text>
</comment>